<keyword evidence="1" id="KW-0472">Membrane</keyword>
<accession>A0AA41PZS9</accession>
<keyword evidence="1" id="KW-1133">Transmembrane helix</keyword>
<comment type="caution">
    <text evidence="2">The sequence shown here is derived from an EMBL/GenBank/DDBJ whole genome shotgun (WGS) entry which is preliminary data.</text>
</comment>
<proteinExistence type="predicted"/>
<dbReference type="AlphaFoldDB" id="A0AA41PZS9"/>
<name>A0AA41PZS9_9ACTN</name>
<feature type="transmembrane region" description="Helical" evidence="1">
    <location>
        <begin position="6"/>
        <end position="23"/>
    </location>
</feature>
<protein>
    <recommendedName>
        <fullName evidence="4">DUF2207 domain-containing protein</fullName>
    </recommendedName>
</protein>
<evidence type="ECO:0008006" key="4">
    <source>
        <dbReference type="Google" id="ProtNLM"/>
    </source>
</evidence>
<keyword evidence="3" id="KW-1185">Reference proteome</keyword>
<dbReference type="RefSeq" id="WP_235052509.1">
    <property type="nucleotide sequence ID" value="NZ_JAKFHA010000006.1"/>
</dbReference>
<gene>
    <name evidence="2" type="ORF">LZ495_14135</name>
</gene>
<evidence type="ECO:0000313" key="3">
    <source>
        <dbReference type="Proteomes" id="UP001165378"/>
    </source>
</evidence>
<keyword evidence="1" id="KW-0812">Transmembrane</keyword>
<feature type="transmembrane region" description="Helical" evidence="1">
    <location>
        <begin position="179"/>
        <end position="199"/>
    </location>
</feature>
<evidence type="ECO:0000313" key="2">
    <source>
        <dbReference type="EMBL" id="MCF2528350.1"/>
    </source>
</evidence>
<dbReference type="Proteomes" id="UP001165378">
    <property type="component" value="Unassembled WGS sequence"/>
</dbReference>
<evidence type="ECO:0000256" key="1">
    <source>
        <dbReference type="SAM" id="Phobius"/>
    </source>
</evidence>
<feature type="transmembrane region" description="Helical" evidence="1">
    <location>
        <begin position="151"/>
        <end position="173"/>
    </location>
</feature>
<organism evidence="2 3">
    <name type="scientific">Yinghuangia soli</name>
    <dbReference type="NCBI Taxonomy" id="2908204"/>
    <lineage>
        <taxon>Bacteria</taxon>
        <taxon>Bacillati</taxon>
        <taxon>Actinomycetota</taxon>
        <taxon>Actinomycetes</taxon>
        <taxon>Kitasatosporales</taxon>
        <taxon>Streptomycetaceae</taxon>
        <taxon>Yinghuangia</taxon>
    </lineage>
</organism>
<dbReference type="EMBL" id="JAKFHA010000006">
    <property type="protein sequence ID" value="MCF2528350.1"/>
    <property type="molecule type" value="Genomic_DNA"/>
</dbReference>
<reference evidence="2" key="1">
    <citation type="submission" date="2022-01" db="EMBL/GenBank/DDBJ databases">
        <title>Genome-Based Taxonomic Classification of the Phylum Actinobacteria.</title>
        <authorList>
            <person name="Gao Y."/>
        </authorList>
    </citation>
    <scope>NUCLEOTIDE SEQUENCE</scope>
    <source>
        <strain evidence="2">KLBMP 8922</strain>
    </source>
</reference>
<sequence>MSTGFAFLVPAGLVAVYAVLARLSQVAPSAEEYATAQRIADGPVNVYQAAAFARQSVTPQELAVRQLRQAGLVHLSRHGIVRALDKDRQPDDDPVQRAAYALLLADFDDGLTVDEIGAAREFRAALEEHAPPLLRRVPVAPDARYRRLHHWAVACAVLTQVALVGAVCLWLGLTLGAAVGSAVVFSALVWPAPLLAGALGDRFFPSARHSPKPLTPLTARCTEVVGTHAADADAGQS</sequence>